<keyword evidence="2" id="KW-1185">Reference proteome</keyword>
<dbReference type="Gene3D" id="3.30.1150.10">
    <property type="match status" value="1"/>
</dbReference>
<organism evidence="1 2">
    <name type="scientific">Flavobacterium profundi</name>
    <dbReference type="NCBI Taxonomy" id="1774945"/>
    <lineage>
        <taxon>Bacteria</taxon>
        <taxon>Pseudomonadati</taxon>
        <taxon>Bacteroidota</taxon>
        <taxon>Flavobacteriia</taxon>
        <taxon>Flavobacteriales</taxon>
        <taxon>Flavobacteriaceae</taxon>
        <taxon>Flavobacterium</taxon>
    </lineage>
</organism>
<dbReference type="SUPFAM" id="SSF74653">
    <property type="entry name" value="TolA/TonB C-terminal domain"/>
    <property type="match status" value="1"/>
</dbReference>
<sequence>MQKLNITIPKPCHKNWDKMLPDEKGKFCQSCAKIVFDFTKSSPEEITTVFKNNKTEKICGRFRTNQLENLKIEIPETVLYNQTSFRKIFLLALFIVMGTTLFSCKTDNNNYQTLGEVVIVEDTIHLKNDTIQQINEQKKDSIKHKKCNFSNKDNHINELDAIEPPTITGDFTMGIPALPDYETLLKKNKSYYDLNEVSKKPIFQKNDTDFSHFIQNNITLPDSLNNNEVVLSSFIVDTLGLIKDIIILRGKNSDLNNEIINVLKRSPKWNPGEINNKKVNVKMYYPIRIKLQ</sequence>
<protein>
    <recommendedName>
        <fullName evidence="3">TonB C-terminal domain-containing protein</fullName>
    </recommendedName>
</protein>
<proteinExistence type="predicted"/>
<dbReference type="RefSeq" id="WP_140997347.1">
    <property type="nucleotide sequence ID" value="NZ_VDCZ01000004.1"/>
</dbReference>
<evidence type="ECO:0008006" key="3">
    <source>
        <dbReference type="Google" id="ProtNLM"/>
    </source>
</evidence>
<accession>A0A6I4IH64</accession>
<name>A0A6I4IH64_9FLAO</name>
<comment type="caution">
    <text evidence="1">The sequence shown here is derived from an EMBL/GenBank/DDBJ whole genome shotgun (WGS) entry which is preliminary data.</text>
</comment>
<dbReference type="AlphaFoldDB" id="A0A6I4IH64"/>
<gene>
    <name evidence="1" type="ORF">GOQ30_07240</name>
</gene>
<dbReference type="OrthoDB" id="1095452at2"/>
<evidence type="ECO:0000313" key="2">
    <source>
        <dbReference type="Proteomes" id="UP000431264"/>
    </source>
</evidence>
<dbReference type="EMBL" id="WQLW01000004">
    <property type="protein sequence ID" value="MVO08958.1"/>
    <property type="molecule type" value="Genomic_DNA"/>
</dbReference>
<dbReference type="Proteomes" id="UP000431264">
    <property type="component" value="Unassembled WGS sequence"/>
</dbReference>
<evidence type="ECO:0000313" key="1">
    <source>
        <dbReference type="EMBL" id="MVO08958.1"/>
    </source>
</evidence>
<reference evidence="2" key="1">
    <citation type="submission" date="2019-05" db="EMBL/GenBank/DDBJ databases">
        <title>Flavobacterium profundi sp. nov., isolated from a deep-sea seamount.</title>
        <authorList>
            <person name="Zhang D.-C."/>
        </authorList>
    </citation>
    <scope>NUCLEOTIDE SEQUENCE [LARGE SCALE GENOMIC DNA]</scope>
    <source>
        <strain evidence="2">TP390</strain>
    </source>
</reference>